<evidence type="ECO:0000313" key="2">
    <source>
        <dbReference type="EMBL" id="KAB1221021.1"/>
    </source>
</evidence>
<sequence length="110" mass="12117">MPFHPLILKKNCTPLSFSLSVISPALPQPSSPHASLIHYSLLSLPLPARTRPPFPNRRRRPTQVSSCRPLASTTDPLATGTLCRLPDCLSTPGLSWLNGYFNHSMLMLLT</sequence>
<dbReference type="AlphaFoldDB" id="A0A6A1W735"/>
<evidence type="ECO:0000313" key="3">
    <source>
        <dbReference type="Proteomes" id="UP000516437"/>
    </source>
</evidence>
<accession>A0A6A1W735</accession>
<feature type="region of interest" description="Disordered" evidence="1">
    <location>
        <begin position="50"/>
        <end position="71"/>
    </location>
</feature>
<feature type="compositionally biased region" description="Polar residues" evidence="1">
    <location>
        <begin position="62"/>
        <end position="71"/>
    </location>
</feature>
<proteinExistence type="predicted"/>
<gene>
    <name evidence="2" type="ORF">CJ030_MR3G018994</name>
</gene>
<protein>
    <submittedName>
        <fullName evidence="2">Uncharacterized protein</fullName>
    </submittedName>
</protein>
<reference evidence="2 3" key="1">
    <citation type="journal article" date="2019" name="Plant Biotechnol. J.">
        <title>The red bayberry genome and genetic basis of sex determination.</title>
        <authorList>
            <person name="Jia H.M."/>
            <person name="Jia H.J."/>
            <person name="Cai Q.L."/>
            <person name="Wang Y."/>
            <person name="Zhao H.B."/>
            <person name="Yang W.F."/>
            <person name="Wang G.Y."/>
            <person name="Li Y.H."/>
            <person name="Zhan D.L."/>
            <person name="Shen Y.T."/>
            <person name="Niu Q.F."/>
            <person name="Chang L."/>
            <person name="Qiu J."/>
            <person name="Zhao L."/>
            <person name="Xie H.B."/>
            <person name="Fu W.Y."/>
            <person name="Jin J."/>
            <person name="Li X.W."/>
            <person name="Jiao Y."/>
            <person name="Zhou C.C."/>
            <person name="Tu T."/>
            <person name="Chai C.Y."/>
            <person name="Gao J.L."/>
            <person name="Fan L.J."/>
            <person name="van de Weg E."/>
            <person name="Wang J.Y."/>
            <person name="Gao Z.S."/>
        </authorList>
    </citation>
    <scope>NUCLEOTIDE SEQUENCE [LARGE SCALE GENOMIC DNA]</scope>
    <source>
        <tissue evidence="2">Leaves</tissue>
    </source>
</reference>
<dbReference type="EMBL" id="RXIC02000021">
    <property type="protein sequence ID" value="KAB1221021.1"/>
    <property type="molecule type" value="Genomic_DNA"/>
</dbReference>
<evidence type="ECO:0000256" key="1">
    <source>
        <dbReference type="SAM" id="MobiDB-lite"/>
    </source>
</evidence>
<dbReference type="Proteomes" id="UP000516437">
    <property type="component" value="Chromosome 3"/>
</dbReference>
<organism evidence="2 3">
    <name type="scientific">Morella rubra</name>
    <name type="common">Chinese bayberry</name>
    <dbReference type="NCBI Taxonomy" id="262757"/>
    <lineage>
        <taxon>Eukaryota</taxon>
        <taxon>Viridiplantae</taxon>
        <taxon>Streptophyta</taxon>
        <taxon>Embryophyta</taxon>
        <taxon>Tracheophyta</taxon>
        <taxon>Spermatophyta</taxon>
        <taxon>Magnoliopsida</taxon>
        <taxon>eudicotyledons</taxon>
        <taxon>Gunneridae</taxon>
        <taxon>Pentapetalae</taxon>
        <taxon>rosids</taxon>
        <taxon>fabids</taxon>
        <taxon>Fagales</taxon>
        <taxon>Myricaceae</taxon>
        <taxon>Morella</taxon>
    </lineage>
</organism>
<name>A0A6A1W735_9ROSI</name>
<comment type="caution">
    <text evidence="2">The sequence shown here is derived from an EMBL/GenBank/DDBJ whole genome shotgun (WGS) entry which is preliminary data.</text>
</comment>
<keyword evidence="3" id="KW-1185">Reference proteome</keyword>